<dbReference type="NCBIfam" id="TIGR04056">
    <property type="entry name" value="OMP_RagA_SusC"/>
    <property type="match status" value="1"/>
</dbReference>
<evidence type="ECO:0000256" key="10">
    <source>
        <dbReference type="SAM" id="SignalP"/>
    </source>
</evidence>
<dbReference type="Pfam" id="PF00593">
    <property type="entry name" value="TonB_dep_Rec_b-barrel"/>
    <property type="match status" value="1"/>
</dbReference>
<keyword evidence="7 8" id="KW-0998">Cell outer membrane</keyword>
<keyword evidence="6 8" id="KW-0472">Membrane</keyword>
<dbReference type="PROSITE" id="PS52016">
    <property type="entry name" value="TONB_DEPENDENT_REC_3"/>
    <property type="match status" value="1"/>
</dbReference>
<evidence type="ECO:0000256" key="7">
    <source>
        <dbReference type="ARBA" id="ARBA00023237"/>
    </source>
</evidence>
<feature type="domain" description="TonB-dependent receptor plug" evidence="12">
    <location>
        <begin position="146"/>
        <end position="251"/>
    </location>
</feature>
<evidence type="ECO:0000256" key="2">
    <source>
        <dbReference type="ARBA" id="ARBA00022448"/>
    </source>
</evidence>
<sequence>MRKELLAVFLTGFLCEAYAAPSSGGKAALDDQLAFSVGKAWVENKPSILASNQQTITVRGTVTDQAGMPVIGANIVVKGSSTGTITDFDGKFSLEVPSGSVLVVSYIGYLSQEVPVGNKTTINVTLKEDTQALDEVVVVGYGTMKKSDITGAISSVSEESIARQPVANVSTALQGLATGVSVTSSSGSPGEAATIRIRGVGTVNDAEPLYVVDGMPVTDINYLSTSDIQSIEVLKDASASAIYGSRGANGVILITTKKGEVGKTTVTLDAYWGMNKVLNNLDLMSGPEWYDYQEQLNALRSAPIDLSLVNRNTSTNWMDEITRTAFMHNYSVGISGGKADDYKYNLGLSYIDQEGTIKKSDYQRFSVRQSSEKTIIKDHLVVGTNASITRSTDSSISERNSSGVYDADYGVVSNAIRLDPVTPAQNADGSYGYSPYIDYYNPLASIMYRDNRRERLAFVGNMFGEWQIIKGLKFKSTFGAEIRRIDNKTFSPVYQVSPSQRNLESSVSKTWQKRHNYLFENTLSYENTFAEKHSINAIIGYTNEWGMYESLGASARDLIGESENLHYIDATLDDTKTTASNSATEFGLMSYLGRVHYDYDDKYLVTVTFRRDGSSKFSEKNRWGNFPSFALGWRLDNEEFFKKLNADWVSSLKLRGGWGQIGNQNITNYVDRSLLALNATYGALFGARPNETLYQGIAVARLGNPDIKWETTESYNIGLDASFFNQRLMFNFEYYNKTTKDMLLAAPMPIYMGYTSNTFTNIGEANNRGIEVNLEWRDQTEGGFQYNVGMNFSTIRNRMTKLNGGTPISDGSFRNGQYYLTYTTEGMPIGAFWGYVTDGLIQTQEQLDAVKRADYQPNAELGDVLFVDTNNDGKLDSNDRTMIGNPIPDVIYGINVGMAWKGFDLNLQFSGTIGNDIFNAMRWYTYFPNDMTNKDRALLNYWTPQNTNTDIPRLTPVDNNDNDRFSDMYVENGSFLRLKNATLGYTLPSVLTQKIGMQRVRFYVSGTNLFTISSYTGMDPEVGQSSSASRGIDYGIYPQSISFTGGINVTF</sequence>
<evidence type="ECO:0000256" key="1">
    <source>
        <dbReference type="ARBA" id="ARBA00004571"/>
    </source>
</evidence>
<protein>
    <submittedName>
        <fullName evidence="13">TonB-dependent receptor</fullName>
    </submittedName>
</protein>
<dbReference type="Proteomes" id="UP000823847">
    <property type="component" value="Unassembled WGS sequence"/>
</dbReference>
<evidence type="ECO:0000256" key="3">
    <source>
        <dbReference type="ARBA" id="ARBA00022452"/>
    </source>
</evidence>
<comment type="caution">
    <text evidence="13">The sequence shown here is derived from an EMBL/GenBank/DDBJ whole genome shotgun (WGS) entry which is preliminary data.</text>
</comment>
<gene>
    <name evidence="13" type="ORF">H9848_03245</name>
</gene>
<dbReference type="Pfam" id="PF13715">
    <property type="entry name" value="CarbopepD_reg_2"/>
    <property type="match status" value="1"/>
</dbReference>
<dbReference type="FunFam" id="2.60.40.1120:FF:000003">
    <property type="entry name" value="Outer membrane protein Omp121"/>
    <property type="match status" value="1"/>
</dbReference>
<evidence type="ECO:0000259" key="12">
    <source>
        <dbReference type="Pfam" id="PF07715"/>
    </source>
</evidence>
<dbReference type="InterPro" id="IPR023997">
    <property type="entry name" value="TonB-dep_OMP_SusC/RagA_CS"/>
</dbReference>
<comment type="similarity">
    <text evidence="8 9">Belongs to the TonB-dependent receptor family.</text>
</comment>
<dbReference type="Gene3D" id="2.40.170.20">
    <property type="entry name" value="TonB-dependent receptor, beta-barrel domain"/>
    <property type="match status" value="1"/>
</dbReference>
<dbReference type="NCBIfam" id="TIGR04057">
    <property type="entry name" value="SusC_RagA_signa"/>
    <property type="match status" value="1"/>
</dbReference>
<reference evidence="13" key="2">
    <citation type="submission" date="2021-04" db="EMBL/GenBank/DDBJ databases">
        <authorList>
            <person name="Gilroy R."/>
        </authorList>
    </citation>
    <scope>NUCLEOTIDE SEQUENCE</scope>
    <source>
        <strain evidence="13">ChiHecec2B26-12326</strain>
    </source>
</reference>
<dbReference type="GO" id="GO:0009279">
    <property type="term" value="C:cell outer membrane"/>
    <property type="evidence" value="ECO:0007669"/>
    <property type="project" value="UniProtKB-SubCell"/>
</dbReference>
<feature type="signal peptide" evidence="10">
    <location>
        <begin position="1"/>
        <end position="19"/>
    </location>
</feature>
<dbReference type="SUPFAM" id="SSF56935">
    <property type="entry name" value="Porins"/>
    <property type="match status" value="1"/>
</dbReference>
<dbReference type="FunFam" id="2.170.130.10:FF:000008">
    <property type="entry name" value="SusC/RagA family TonB-linked outer membrane protein"/>
    <property type="match status" value="1"/>
</dbReference>
<dbReference type="SUPFAM" id="SSF49464">
    <property type="entry name" value="Carboxypeptidase regulatory domain-like"/>
    <property type="match status" value="1"/>
</dbReference>
<evidence type="ECO:0000259" key="11">
    <source>
        <dbReference type="Pfam" id="PF00593"/>
    </source>
</evidence>
<dbReference type="AlphaFoldDB" id="A0A9D1XQB1"/>
<keyword evidence="13" id="KW-0675">Receptor</keyword>
<comment type="subcellular location">
    <subcellularLocation>
        <location evidence="1 8">Cell outer membrane</location>
        <topology evidence="1 8">Multi-pass membrane protein</topology>
    </subcellularLocation>
</comment>
<evidence type="ECO:0000256" key="4">
    <source>
        <dbReference type="ARBA" id="ARBA00022692"/>
    </source>
</evidence>
<reference evidence="13" key="1">
    <citation type="journal article" date="2021" name="PeerJ">
        <title>Extensive microbial diversity within the chicken gut microbiome revealed by metagenomics and culture.</title>
        <authorList>
            <person name="Gilroy R."/>
            <person name="Ravi A."/>
            <person name="Getino M."/>
            <person name="Pursley I."/>
            <person name="Horton D.L."/>
            <person name="Alikhan N.F."/>
            <person name="Baker D."/>
            <person name="Gharbi K."/>
            <person name="Hall N."/>
            <person name="Watson M."/>
            <person name="Adriaenssens E.M."/>
            <person name="Foster-Nyarko E."/>
            <person name="Jarju S."/>
            <person name="Secka A."/>
            <person name="Antonio M."/>
            <person name="Oren A."/>
            <person name="Chaudhuri R.R."/>
            <person name="La Ragione R."/>
            <person name="Hildebrand F."/>
            <person name="Pallen M.J."/>
        </authorList>
    </citation>
    <scope>NUCLEOTIDE SEQUENCE</scope>
    <source>
        <strain evidence="13">ChiHecec2B26-12326</strain>
    </source>
</reference>
<evidence type="ECO:0000256" key="8">
    <source>
        <dbReference type="PROSITE-ProRule" id="PRU01360"/>
    </source>
</evidence>
<keyword evidence="10" id="KW-0732">Signal</keyword>
<name>A0A9D1XQB1_9BACT</name>
<evidence type="ECO:0000256" key="6">
    <source>
        <dbReference type="ARBA" id="ARBA00023136"/>
    </source>
</evidence>
<accession>A0A9D1XQB1</accession>
<dbReference type="InterPro" id="IPR023996">
    <property type="entry name" value="TonB-dep_OMP_SusC/RagA"/>
</dbReference>
<keyword evidence="3 8" id="KW-1134">Transmembrane beta strand</keyword>
<dbReference type="InterPro" id="IPR036942">
    <property type="entry name" value="Beta-barrel_TonB_sf"/>
</dbReference>
<proteinExistence type="inferred from homology"/>
<evidence type="ECO:0000256" key="5">
    <source>
        <dbReference type="ARBA" id="ARBA00023077"/>
    </source>
</evidence>
<dbReference type="Gene3D" id="2.60.40.1120">
    <property type="entry name" value="Carboxypeptidase-like, regulatory domain"/>
    <property type="match status" value="1"/>
</dbReference>
<dbReference type="InterPro" id="IPR008969">
    <property type="entry name" value="CarboxyPept-like_regulatory"/>
</dbReference>
<organism evidence="13 14">
    <name type="scientific">Candidatus Parabacteroides intestinigallinarum</name>
    <dbReference type="NCBI Taxonomy" id="2838722"/>
    <lineage>
        <taxon>Bacteria</taxon>
        <taxon>Pseudomonadati</taxon>
        <taxon>Bacteroidota</taxon>
        <taxon>Bacteroidia</taxon>
        <taxon>Bacteroidales</taxon>
        <taxon>Tannerellaceae</taxon>
        <taxon>Parabacteroides</taxon>
    </lineage>
</organism>
<feature type="domain" description="TonB-dependent receptor-like beta-barrel" evidence="11">
    <location>
        <begin position="408"/>
        <end position="835"/>
    </location>
</feature>
<dbReference type="InterPro" id="IPR037066">
    <property type="entry name" value="Plug_dom_sf"/>
</dbReference>
<evidence type="ECO:0000313" key="14">
    <source>
        <dbReference type="Proteomes" id="UP000823847"/>
    </source>
</evidence>
<dbReference type="Gene3D" id="2.170.130.10">
    <property type="entry name" value="TonB-dependent receptor, plug domain"/>
    <property type="match status" value="1"/>
</dbReference>
<evidence type="ECO:0000256" key="9">
    <source>
        <dbReference type="RuleBase" id="RU003357"/>
    </source>
</evidence>
<evidence type="ECO:0000313" key="13">
    <source>
        <dbReference type="EMBL" id="HIX85613.1"/>
    </source>
</evidence>
<feature type="chain" id="PRO_5039565233" evidence="10">
    <location>
        <begin position="20"/>
        <end position="1051"/>
    </location>
</feature>
<dbReference type="InterPro" id="IPR012910">
    <property type="entry name" value="Plug_dom"/>
</dbReference>
<dbReference type="EMBL" id="DXEN01000017">
    <property type="protein sequence ID" value="HIX85613.1"/>
    <property type="molecule type" value="Genomic_DNA"/>
</dbReference>
<keyword evidence="2 8" id="KW-0813">Transport</keyword>
<keyword evidence="5 9" id="KW-0798">TonB box</keyword>
<dbReference type="InterPro" id="IPR000531">
    <property type="entry name" value="Beta-barrel_TonB"/>
</dbReference>
<dbReference type="InterPro" id="IPR039426">
    <property type="entry name" value="TonB-dep_rcpt-like"/>
</dbReference>
<keyword evidence="4 8" id="KW-0812">Transmembrane</keyword>
<dbReference type="Pfam" id="PF07715">
    <property type="entry name" value="Plug"/>
    <property type="match status" value="1"/>
</dbReference>